<feature type="transmembrane region" description="Helical" evidence="6">
    <location>
        <begin position="89"/>
        <end position="115"/>
    </location>
</feature>
<sequence length="599" mass="64218">MGVSEDQQNPTRTMPDNTSGREESPHKNATERSVSGSSTPSVDVAEKPPVERDIGLTTDSLAKETGKEEEVEVEDEAEDTSNYPSGLKLVTLIIALDLAVFLVALDQTIIATAIPKITDRFNSVTDIGWYGSAYFLTSTALQPSFGRIYKFFQIKWVFLSAISVFELGSLVCAVAPSSTALIVGRAVAGIGVGGIFSGALVIIAHSLPLIRRPLVFGLFGAMWGLASVAGPLLGGVFTDHLSWRWCFYINLPIGGFSMLVVLFVLHIPQDPKLSEMPILKRILELDLIGAAILIPGIICLLLAVQWGGSTYAWNNSRIIGLFVGAGCLLILFGISQWRLGEDATIPPRLLTKRTLMASCAFVFFFGAGIFVLMYYLPLYLQSVKGSSPTKSGVQILPLMLSTVFTSIVAGIAVTIIGYYTPLIIGAAALMTIGYGLISTWTVDSPFREWFGYQICAGLGTGFGFNLPLVAVQTTLPMKDIPQGTVLLMFCQSLGGALFIAVGQSVFANGLVSGAAKYAPDIDPQLLINTGATALRSVLTKMGMEDHIHQVIEAYVYALKDCYRVSVAVAGVSFIAACFFEWKSVKKAKPAGVEAMPAMG</sequence>
<dbReference type="FunFam" id="1.20.1720.10:FF:000012">
    <property type="entry name" value="MFS toxin efflux pump (AflT)"/>
    <property type="match status" value="1"/>
</dbReference>
<dbReference type="VEuPathDB" id="FungiDB:Z517_06425"/>
<dbReference type="GO" id="GO:0005886">
    <property type="term" value="C:plasma membrane"/>
    <property type="evidence" value="ECO:0007669"/>
    <property type="project" value="TreeGrafter"/>
</dbReference>
<feature type="transmembrane region" description="Helical" evidence="6">
    <location>
        <begin position="214"/>
        <end position="233"/>
    </location>
</feature>
<evidence type="ECO:0000256" key="2">
    <source>
        <dbReference type="ARBA" id="ARBA00022692"/>
    </source>
</evidence>
<feature type="domain" description="Major facilitator superfamily (MFS) profile" evidence="7">
    <location>
        <begin position="92"/>
        <end position="548"/>
    </location>
</feature>
<dbReference type="FunFam" id="1.20.1250.20:FF:000196">
    <property type="entry name" value="MFS toxin efflux pump (AflT)"/>
    <property type="match status" value="1"/>
</dbReference>
<evidence type="ECO:0000313" key="8">
    <source>
        <dbReference type="EMBL" id="KIW79810.1"/>
    </source>
</evidence>
<keyword evidence="3 6" id="KW-1133">Transmembrane helix</keyword>
<dbReference type="InterPro" id="IPR020846">
    <property type="entry name" value="MFS_dom"/>
</dbReference>
<feature type="transmembrane region" description="Helical" evidence="6">
    <location>
        <begin position="395"/>
        <end position="413"/>
    </location>
</feature>
<feature type="transmembrane region" description="Helical" evidence="6">
    <location>
        <begin position="182"/>
        <end position="202"/>
    </location>
</feature>
<dbReference type="PRINTS" id="PR01036">
    <property type="entry name" value="TCRTETB"/>
</dbReference>
<evidence type="ECO:0000313" key="9">
    <source>
        <dbReference type="Proteomes" id="UP000053029"/>
    </source>
</evidence>
<dbReference type="Gene3D" id="1.20.1250.20">
    <property type="entry name" value="MFS general substrate transporter like domains"/>
    <property type="match status" value="2"/>
</dbReference>
<evidence type="ECO:0000256" key="5">
    <source>
        <dbReference type="SAM" id="MobiDB-lite"/>
    </source>
</evidence>
<dbReference type="AlphaFoldDB" id="A0A0D2GMP5"/>
<dbReference type="GO" id="GO:0022857">
    <property type="term" value="F:transmembrane transporter activity"/>
    <property type="evidence" value="ECO:0007669"/>
    <property type="project" value="InterPro"/>
</dbReference>
<feature type="transmembrane region" description="Helical" evidence="6">
    <location>
        <begin position="355"/>
        <end position="375"/>
    </location>
</feature>
<dbReference type="InterPro" id="IPR011701">
    <property type="entry name" value="MFS"/>
</dbReference>
<accession>A0A0D2GMP5</accession>
<dbReference type="CDD" id="cd17502">
    <property type="entry name" value="MFS_Azr1_MDR_like"/>
    <property type="match status" value="1"/>
</dbReference>
<feature type="compositionally biased region" description="Polar residues" evidence="5">
    <location>
        <begin position="31"/>
        <end position="41"/>
    </location>
</feature>
<feature type="transmembrane region" description="Helical" evidence="6">
    <location>
        <begin position="127"/>
        <end position="145"/>
    </location>
</feature>
<feature type="region of interest" description="Disordered" evidence="5">
    <location>
        <begin position="1"/>
        <end position="81"/>
    </location>
</feature>
<feature type="compositionally biased region" description="Basic and acidic residues" evidence="5">
    <location>
        <begin position="44"/>
        <end position="54"/>
    </location>
</feature>
<dbReference type="OrthoDB" id="10021397at2759"/>
<evidence type="ECO:0000256" key="1">
    <source>
        <dbReference type="ARBA" id="ARBA00004141"/>
    </source>
</evidence>
<dbReference type="EMBL" id="KN846972">
    <property type="protein sequence ID" value="KIW79810.1"/>
    <property type="molecule type" value="Genomic_DNA"/>
</dbReference>
<dbReference type="SUPFAM" id="SSF103473">
    <property type="entry name" value="MFS general substrate transporter"/>
    <property type="match status" value="1"/>
</dbReference>
<feature type="transmembrane region" description="Helical" evidence="6">
    <location>
        <begin position="318"/>
        <end position="334"/>
    </location>
</feature>
<feature type="transmembrane region" description="Helical" evidence="6">
    <location>
        <begin position="449"/>
        <end position="471"/>
    </location>
</feature>
<protein>
    <recommendedName>
        <fullName evidence="7">Major facilitator superfamily (MFS) profile domain-containing protein</fullName>
    </recommendedName>
</protein>
<feature type="compositionally biased region" description="Basic and acidic residues" evidence="5">
    <location>
        <begin position="19"/>
        <end position="30"/>
    </location>
</feature>
<proteinExistence type="predicted"/>
<name>A0A0D2GMP5_9EURO</name>
<feature type="compositionally biased region" description="Polar residues" evidence="5">
    <location>
        <begin position="1"/>
        <end position="18"/>
    </location>
</feature>
<dbReference type="InterPro" id="IPR036259">
    <property type="entry name" value="MFS_trans_sf"/>
</dbReference>
<dbReference type="GeneID" id="25305915"/>
<evidence type="ECO:0000256" key="6">
    <source>
        <dbReference type="SAM" id="Phobius"/>
    </source>
</evidence>
<dbReference type="Pfam" id="PF07690">
    <property type="entry name" value="MFS_1"/>
    <property type="match status" value="1"/>
</dbReference>
<feature type="transmembrane region" description="Helical" evidence="6">
    <location>
        <begin position="157"/>
        <end position="176"/>
    </location>
</feature>
<keyword evidence="2 6" id="KW-0812">Transmembrane</keyword>
<organism evidence="8 9">
    <name type="scientific">Fonsecaea pedrosoi CBS 271.37</name>
    <dbReference type="NCBI Taxonomy" id="1442368"/>
    <lineage>
        <taxon>Eukaryota</taxon>
        <taxon>Fungi</taxon>
        <taxon>Dikarya</taxon>
        <taxon>Ascomycota</taxon>
        <taxon>Pezizomycotina</taxon>
        <taxon>Eurotiomycetes</taxon>
        <taxon>Chaetothyriomycetidae</taxon>
        <taxon>Chaetothyriales</taxon>
        <taxon>Herpotrichiellaceae</taxon>
        <taxon>Fonsecaea</taxon>
    </lineage>
</organism>
<keyword evidence="4 6" id="KW-0472">Membrane</keyword>
<feature type="transmembrane region" description="Helical" evidence="6">
    <location>
        <begin position="483"/>
        <end position="506"/>
    </location>
</feature>
<reference evidence="8 9" key="1">
    <citation type="submission" date="2015-01" db="EMBL/GenBank/DDBJ databases">
        <title>The Genome Sequence of Fonsecaea pedrosoi CBS 271.37.</title>
        <authorList>
            <consortium name="The Broad Institute Genomics Platform"/>
            <person name="Cuomo C."/>
            <person name="de Hoog S."/>
            <person name="Gorbushina A."/>
            <person name="Stielow B."/>
            <person name="Teixiera M."/>
            <person name="Abouelleil A."/>
            <person name="Chapman S.B."/>
            <person name="Priest M."/>
            <person name="Young S.K."/>
            <person name="Wortman J."/>
            <person name="Nusbaum C."/>
            <person name="Birren B."/>
        </authorList>
    </citation>
    <scope>NUCLEOTIDE SEQUENCE [LARGE SCALE GENOMIC DNA]</scope>
    <source>
        <strain evidence="8 9">CBS 271.37</strain>
    </source>
</reference>
<dbReference type="RefSeq" id="XP_013283618.1">
    <property type="nucleotide sequence ID" value="XM_013428164.1"/>
</dbReference>
<feature type="transmembrane region" description="Helical" evidence="6">
    <location>
        <begin position="418"/>
        <end position="437"/>
    </location>
</feature>
<keyword evidence="9" id="KW-1185">Reference proteome</keyword>
<comment type="subcellular location">
    <subcellularLocation>
        <location evidence="1">Membrane</location>
        <topology evidence="1">Multi-pass membrane protein</topology>
    </subcellularLocation>
</comment>
<evidence type="ECO:0000256" key="3">
    <source>
        <dbReference type="ARBA" id="ARBA00022989"/>
    </source>
</evidence>
<feature type="transmembrane region" description="Helical" evidence="6">
    <location>
        <begin position="285"/>
        <end position="306"/>
    </location>
</feature>
<dbReference type="PANTHER" id="PTHR23501">
    <property type="entry name" value="MAJOR FACILITATOR SUPERFAMILY"/>
    <property type="match status" value="1"/>
</dbReference>
<dbReference type="Proteomes" id="UP000053029">
    <property type="component" value="Unassembled WGS sequence"/>
</dbReference>
<evidence type="ECO:0000256" key="4">
    <source>
        <dbReference type="ARBA" id="ARBA00023136"/>
    </source>
</evidence>
<gene>
    <name evidence="8" type="ORF">Z517_06425</name>
</gene>
<evidence type="ECO:0000259" key="7">
    <source>
        <dbReference type="PROSITE" id="PS50850"/>
    </source>
</evidence>
<dbReference type="HOGENOM" id="CLU_000960_22_1_1"/>
<feature type="transmembrane region" description="Helical" evidence="6">
    <location>
        <begin position="245"/>
        <end position="265"/>
    </location>
</feature>
<dbReference type="PROSITE" id="PS50850">
    <property type="entry name" value="MFS"/>
    <property type="match status" value="1"/>
</dbReference>
<feature type="compositionally biased region" description="Acidic residues" evidence="5">
    <location>
        <begin position="69"/>
        <end position="79"/>
    </location>
</feature>
<dbReference type="PANTHER" id="PTHR23501:SF198">
    <property type="entry name" value="AZOLE RESISTANCE PROTEIN 1-RELATED"/>
    <property type="match status" value="1"/>
</dbReference>